<dbReference type="AlphaFoldDB" id="A0A918N389"/>
<keyword evidence="2" id="KW-1185">Reference proteome</keyword>
<protein>
    <submittedName>
        <fullName evidence="1">Uncharacterized protein</fullName>
    </submittedName>
</protein>
<accession>A0A918N389</accession>
<dbReference type="Proteomes" id="UP000601108">
    <property type="component" value="Unassembled WGS sequence"/>
</dbReference>
<evidence type="ECO:0000313" key="1">
    <source>
        <dbReference type="EMBL" id="GGX11276.1"/>
    </source>
</evidence>
<evidence type="ECO:0000313" key="2">
    <source>
        <dbReference type="Proteomes" id="UP000601108"/>
    </source>
</evidence>
<proteinExistence type="predicted"/>
<name>A0A918N389_9FLAO</name>
<reference evidence="1 2" key="1">
    <citation type="journal article" date="2014" name="Int. J. Syst. Evol. Microbiol.">
        <title>Complete genome sequence of Corynebacterium casei LMG S-19264T (=DSM 44701T), isolated from a smear-ripened cheese.</title>
        <authorList>
            <consortium name="US DOE Joint Genome Institute (JGI-PGF)"/>
            <person name="Walter F."/>
            <person name="Albersmeier A."/>
            <person name="Kalinowski J."/>
            <person name="Ruckert C."/>
        </authorList>
    </citation>
    <scope>NUCLEOTIDE SEQUENCE [LARGE SCALE GENOMIC DNA]</scope>
    <source>
        <strain evidence="1 2">KCTC 12285</strain>
    </source>
</reference>
<sequence length="496" mass="57198">MARTTITITFEDGETASRTINILEPQFEDGWWSYDKDGKERYEWGEDEISIPLSKTMYFNVKTKDIVAGEELEMQLMDYDYFWWLGEHIDEYNIDTSKFPNNTVWKKAKVRAVDGQSIATVELLLDESWEPVIADDHDDAFSLDQNIELYWRVRYVTDKGPKVKKILPQKKEDYLRVCYNDRDLYIKPAVDGSSLPEYYDKEGKLILFTFKRSKDIAVAYNKNPKIETFIVTKIKISETKTLSGINNVKRELYYESLNLHTNESKNYLYITEETSEFYIKGKASFAKDTDIELKKPKQFSDYFNKKDVNDIGTKGLKEGREILRFLDYVSVTETLLSMFPKEGSTGLEVPKPSSAAGIISTFATGELTWALSGALSSLFMVADVIATQEVNKIMNDVKDYNKLLLENAKRQGLSKLRLFLDTTRTEGLIGFDVIGNISLKTHCKIMNGKIKTIKDFRKSLKEDKDDSGVSYSYLIQQIENKETERDTIIIDSVYMQ</sequence>
<dbReference type="EMBL" id="BMWS01000005">
    <property type="protein sequence ID" value="GGX11276.1"/>
    <property type="molecule type" value="Genomic_DNA"/>
</dbReference>
<comment type="caution">
    <text evidence="1">The sequence shown here is derived from an EMBL/GenBank/DDBJ whole genome shotgun (WGS) entry which is preliminary data.</text>
</comment>
<gene>
    <name evidence="1" type="ORF">GCM10007384_11370</name>
</gene>
<organism evidence="1 2">
    <name type="scientific">Aquimarina muelleri</name>
    <dbReference type="NCBI Taxonomy" id="279356"/>
    <lineage>
        <taxon>Bacteria</taxon>
        <taxon>Pseudomonadati</taxon>
        <taxon>Bacteroidota</taxon>
        <taxon>Flavobacteriia</taxon>
        <taxon>Flavobacteriales</taxon>
        <taxon>Flavobacteriaceae</taxon>
        <taxon>Aquimarina</taxon>
    </lineage>
</organism>
<dbReference type="RefSeq" id="WP_027414004.1">
    <property type="nucleotide sequence ID" value="NZ_BMWS01000005.1"/>
</dbReference>